<dbReference type="InterPro" id="IPR015421">
    <property type="entry name" value="PyrdxlP-dep_Trfase_major"/>
</dbReference>
<reference evidence="7 10" key="2">
    <citation type="submission" date="2018-08" db="EMBL/GenBank/DDBJ databases">
        <title>Genome sequencing of Cutibacterium acnes KCOM 1315.</title>
        <authorList>
            <person name="Kook J.-K."/>
            <person name="Park S.-N."/>
            <person name="Lim Y.K."/>
        </authorList>
    </citation>
    <scope>NUCLEOTIDE SEQUENCE [LARGE SCALE GENOMIC DNA]</scope>
    <source>
        <strain evidence="7 10">KCOM 1315</strain>
    </source>
</reference>
<dbReference type="Proteomes" id="UP000226191">
    <property type="component" value="Unassembled WGS sequence"/>
</dbReference>
<dbReference type="AlphaFoldDB" id="A0A2B7IH91"/>
<sequence>MKYIPEPFKIKMVEPIAMTSREERANILARAHYNMFGLPAESVYIDLLTDSGTGAMSDAQWAAVMRGDEAYSGGRSYMHLMDVAGSIFGYSYIQPVHQGRAAEKVLMPLLVSRPGQLVVANTFFDTTRAHVGLAGGRPVDNVCSEGLDSAKVAPFKGNMDVAGLEKLIAEHGDDIAAIVMTVTNNSVGGQPVSLQNMRETYEVAHKYAIPVCLDAARYAENAYFIHEREEGCQDRSLRDIVAEMFRYGDMFVMSAKKDAIVNMGGLLGVREDGELAEKVKSNVISFEGYLTYGGLAGRDLEALAVGLEEGLDMDWQRYRVGQIQYLGDQLEEAGVPFQSPVGGHAVFIDAGRMLPHLEWKQYPGHALATQLYLDAGIRSCDIGSYLMDRDPVTQEEQQAPFEFTRLAVPRRVYTQSHMDVVAEAVTKIAREPEKVPGYRITWEPPVLRHFTSRLEPIR</sequence>
<dbReference type="InterPro" id="IPR015422">
    <property type="entry name" value="PyrdxlP-dep_Trfase_small"/>
</dbReference>
<dbReference type="InterPro" id="IPR018176">
    <property type="entry name" value="Tryptophanase_CS"/>
</dbReference>
<dbReference type="Pfam" id="PF01212">
    <property type="entry name" value="Beta_elim_lyase"/>
    <property type="match status" value="1"/>
</dbReference>
<dbReference type="OrthoDB" id="9764079at2"/>
<comment type="cofactor">
    <cofactor evidence="1 5">
        <name>pyridoxal 5'-phosphate</name>
        <dbReference type="ChEBI" id="CHEBI:597326"/>
    </cofactor>
</comment>
<comment type="similarity">
    <text evidence="2">Belongs to the beta-eliminating lyase family.</text>
</comment>
<dbReference type="Proteomes" id="UP000256621">
    <property type="component" value="Chromosome"/>
</dbReference>
<dbReference type="PANTHER" id="PTHR32325">
    <property type="entry name" value="BETA-ELIMINATING LYASE-LIKE PROTEIN-RELATED"/>
    <property type="match status" value="1"/>
</dbReference>
<gene>
    <name evidence="8" type="ORF">B1B09_02660</name>
    <name evidence="7" type="ORF">DXN06_02195</name>
</gene>
<evidence type="ECO:0000313" key="7">
    <source>
        <dbReference type="EMBL" id="AXM06098.1"/>
    </source>
</evidence>
<evidence type="ECO:0000256" key="2">
    <source>
        <dbReference type="ARBA" id="ARBA00009721"/>
    </source>
</evidence>
<evidence type="ECO:0000313" key="10">
    <source>
        <dbReference type="Proteomes" id="UP000256621"/>
    </source>
</evidence>
<feature type="domain" description="Aromatic amino acid beta-eliminating lyase/threonine aldolase" evidence="6">
    <location>
        <begin position="46"/>
        <end position="423"/>
    </location>
</feature>
<evidence type="ECO:0000313" key="9">
    <source>
        <dbReference type="Proteomes" id="UP000226191"/>
    </source>
</evidence>
<dbReference type="NCBIfam" id="NF009709">
    <property type="entry name" value="PRK13238.1"/>
    <property type="match status" value="1"/>
</dbReference>
<dbReference type="OMA" id="MTMSAKK"/>
<dbReference type="InterPro" id="IPR011166">
    <property type="entry name" value="Beta-eliminating_lyase"/>
</dbReference>
<accession>A0A2B7IH91</accession>
<evidence type="ECO:0000259" key="6">
    <source>
        <dbReference type="Pfam" id="PF01212"/>
    </source>
</evidence>
<dbReference type="Gene3D" id="3.90.1150.10">
    <property type="entry name" value="Aspartate Aminotransferase, domain 1"/>
    <property type="match status" value="1"/>
</dbReference>
<keyword evidence="3 5" id="KW-0663">Pyridoxal phosphate</keyword>
<dbReference type="EMBL" id="MVCE01000001">
    <property type="protein sequence ID" value="PGF36540.1"/>
    <property type="molecule type" value="Genomic_DNA"/>
</dbReference>
<name>A0A2B7IH91_CUTAC</name>
<dbReference type="InterPro" id="IPR001597">
    <property type="entry name" value="ArAA_b-elim_lyase/Thr_aldolase"/>
</dbReference>
<organism evidence="8 9">
    <name type="scientific">Cutibacterium acnes</name>
    <name type="common">Propionibacterium acnes</name>
    <dbReference type="NCBI Taxonomy" id="1747"/>
    <lineage>
        <taxon>Bacteria</taxon>
        <taxon>Bacillati</taxon>
        <taxon>Actinomycetota</taxon>
        <taxon>Actinomycetes</taxon>
        <taxon>Propionibacteriales</taxon>
        <taxon>Propionibacteriaceae</taxon>
        <taxon>Cutibacterium</taxon>
    </lineage>
</organism>
<keyword evidence="4" id="KW-0456">Lyase</keyword>
<feature type="modified residue" description="N6-(pyridoxal phosphate)lysine" evidence="5">
    <location>
        <position position="257"/>
    </location>
</feature>
<evidence type="ECO:0000313" key="8">
    <source>
        <dbReference type="EMBL" id="PGF36540.1"/>
    </source>
</evidence>
<evidence type="ECO:0000256" key="5">
    <source>
        <dbReference type="PIRSR" id="PIRSR611166-50"/>
    </source>
</evidence>
<protein>
    <submittedName>
        <fullName evidence="7">Tryptophanase</fullName>
    </submittedName>
    <submittedName>
        <fullName evidence="8">Tyrosine phenol-lyase</fullName>
    </submittedName>
</protein>
<dbReference type="PANTHER" id="PTHR32325:SF4">
    <property type="entry name" value="TRYPTOPHANASE"/>
    <property type="match status" value="1"/>
</dbReference>
<dbReference type="GO" id="GO:0016830">
    <property type="term" value="F:carbon-carbon lyase activity"/>
    <property type="evidence" value="ECO:0007669"/>
    <property type="project" value="InterPro"/>
</dbReference>
<proteinExistence type="inferred from homology"/>
<dbReference type="EMBL" id="CP031442">
    <property type="protein sequence ID" value="AXM06098.1"/>
    <property type="molecule type" value="Genomic_DNA"/>
</dbReference>
<evidence type="ECO:0000256" key="4">
    <source>
        <dbReference type="ARBA" id="ARBA00023239"/>
    </source>
</evidence>
<dbReference type="InterPro" id="IPR015424">
    <property type="entry name" value="PyrdxlP-dep_Trfase"/>
</dbReference>
<evidence type="ECO:0000256" key="3">
    <source>
        <dbReference type="ARBA" id="ARBA00022898"/>
    </source>
</evidence>
<dbReference type="SUPFAM" id="SSF53383">
    <property type="entry name" value="PLP-dependent transferases"/>
    <property type="match status" value="1"/>
</dbReference>
<dbReference type="GeneID" id="92857036"/>
<dbReference type="GO" id="GO:0009072">
    <property type="term" value="P:aromatic amino acid metabolic process"/>
    <property type="evidence" value="ECO:0007669"/>
    <property type="project" value="InterPro"/>
</dbReference>
<dbReference type="Gene3D" id="3.40.640.10">
    <property type="entry name" value="Type I PLP-dependent aspartate aminotransferase-like (Major domain)"/>
    <property type="match status" value="1"/>
</dbReference>
<dbReference type="PROSITE" id="PS00853">
    <property type="entry name" value="BETA_ELIM_LYASE"/>
    <property type="match status" value="1"/>
</dbReference>
<dbReference type="PIRSF" id="PIRSF001386">
    <property type="entry name" value="Trpase"/>
    <property type="match status" value="1"/>
</dbReference>
<dbReference type="RefSeq" id="WP_002517780.1">
    <property type="nucleotide sequence ID" value="NZ_AP019664.1"/>
</dbReference>
<evidence type="ECO:0000256" key="1">
    <source>
        <dbReference type="ARBA" id="ARBA00001933"/>
    </source>
</evidence>
<reference evidence="8 9" key="1">
    <citation type="submission" date="2017-02" db="EMBL/GenBank/DDBJ databases">
        <title>Prevalence of linear plasmids in Cutibacterium acnes isolates obtained from cancerous prostatic tissue.</title>
        <authorList>
            <person name="Davidsson S."/>
            <person name="Bruggemann H."/>
        </authorList>
    </citation>
    <scope>NUCLEOTIDE SEQUENCE [LARGE SCALE GENOMIC DNA]</scope>
    <source>
        <strain evidence="8 9">11-78</strain>
    </source>
</reference>